<dbReference type="FunFam" id="1.10.10.10:FF:000001">
    <property type="entry name" value="LysR family transcriptional regulator"/>
    <property type="match status" value="1"/>
</dbReference>
<dbReference type="PROSITE" id="PS50931">
    <property type="entry name" value="HTH_LYSR"/>
    <property type="match status" value="1"/>
</dbReference>
<gene>
    <name evidence="6" type="ORF">AUP44_05220</name>
</gene>
<comment type="caution">
    <text evidence="6">The sequence shown here is derived from an EMBL/GenBank/DDBJ whole genome shotgun (WGS) entry which is preliminary data.</text>
</comment>
<keyword evidence="4" id="KW-0804">Transcription</keyword>
<evidence type="ECO:0000256" key="1">
    <source>
        <dbReference type="ARBA" id="ARBA00009437"/>
    </source>
</evidence>
<dbReference type="InterPro" id="IPR036390">
    <property type="entry name" value="WH_DNA-bd_sf"/>
</dbReference>
<dbReference type="OrthoDB" id="9812435at2"/>
<evidence type="ECO:0000313" key="7">
    <source>
        <dbReference type="Proteomes" id="UP000075787"/>
    </source>
</evidence>
<dbReference type="RefSeq" id="WP_062764168.1">
    <property type="nucleotide sequence ID" value="NZ_CP121043.1"/>
</dbReference>
<evidence type="ECO:0000313" key="6">
    <source>
        <dbReference type="EMBL" id="KYO52388.1"/>
    </source>
</evidence>
<protein>
    <submittedName>
        <fullName evidence="6">LysR family transcriptional regulator</fullName>
    </submittedName>
</protein>
<dbReference type="Pfam" id="PF00126">
    <property type="entry name" value="HTH_1"/>
    <property type="match status" value="1"/>
</dbReference>
<sequence>MDKLDAMQAFTRVVTTGSFAEAGRKLGLTRSAVSKAVAELEHLLGARLLDRTTRRVSPTHAGRAYYERCLDILAAIDETELQVAQLHDQPRGTLKLNAPMSFGTLHLGDAIADFAGLWPDLKVEMVLSDRFVNPLEEGVDVTIRIGQLEDSSLIARRLAPCRRLLVAAPGYLAAHGTPETPEDLARHRCLVYGHSTSLQKWTLTTPDGGTIRADLNATMCCNNGEVLRAAAVAGNGITALPSFITGPDIAAGRLAVVLPDHPPTSLDIFALYAPNRYLAAKSRLLIDFLVARFAGVPAWDRFDDRGYFA</sequence>
<proteinExistence type="inferred from homology"/>
<evidence type="ECO:0000256" key="3">
    <source>
        <dbReference type="ARBA" id="ARBA00023125"/>
    </source>
</evidence>
<dbReference type="CDD" id="cd08422">
    <property type="entry name" value="PBP2_CrgA_like"/>
    <property type="match status" value="1"/>
</dbReference>
<dbReference type="Gene3D" id="1.10.10.10">
    <property type="entry name" value="Winged helix-like DNA-binding domain superfamily/Winged helix DNA-binding domain"/>
    <property type="match status" value="1"/>
</dbReference>
<dbReference type="Pfam" id="PF03466">
    <property type="entry name" value="LysR_substrate"/>
    <property type="match status" value="1"/>
</dbReference>
<dbReference type="InterPro" id="IPR000847">
    <property type="entry name" value="LysR_HTH_N"/>
</dbReference>
<accession>A0A162KXH0</accession>
<dbReference type="GO" id="GO:0006351">
    <property type="term" value="P:DNA-templated transcription"/>
    <property type="evidence" value="ECO:0007669"/>
    <property type="project" value="TreeGrafter"/>
</dbReference>
<dbReference type="GeneID" id="97239354"/>
<keyword evidence="3" id="KW-0238">DNA-binding</keyword>
<reference evidence="6 7" key="1">
    <citation type="submission" date="2015-12" db="EMBL/GenBank/DDBJ databases">
        <title>Genome sequence of Tistrella mobilis MCCC 1A02139.</title>
        <authorList>
            <person name="Lu L."/>
            <person name="Lai Q."/>
            <person name="Shao Z."/>
            <person name="Qian P."/>
        </authorList>
    </citation>
    <scope>NUCLEOTIDE SEQUENCE [LARGE SCALE GENOMIC DNA]</scope>
    <source>
        <strain evidence="6 7">MCCC 1A02139</strain>
    </source>
</reference>
<evidence type="ECO:0000256" key="4">
    <source>
        <dbReference type="ARBA" id="ARBA00023163"/>
    </source>
</evidence>
<dbReference type="InterPro" id="IPR058163">
    <property type="entry name" value="LysR-type_TF_proteobact-type"/>
</dbReference>
<dbReference type="PANTHER" id="PTHR30537">
    <property type="entry name" value="HTH-TYPE TRANSCRIPTIONAL REGULATOR"/>
    <property type="match status" value="1"/>
</dbReference>
<dbReference type="SUPFAM" id="SSF53850">
    <property type="entry name" value="Periplasmic binding protein-like II"/>
    <property type="match status" value="1"/>
</dbReference>
<dbReference type="Gene3D" id="3.40.190.290">
    <property type="match status" value="1"/>
</dbReference>
<dbReference type="PANTHER" id="PTHR30537:SF5">
    <property type="entry name" value="HTH-TYPE TRANSCRIPTIONAL ACTIVATOR TTDR-RELATED"/>
    <property type="match status" value="1"/>
</dbReference>
<evidence type="ECO:0000259" key="5">
    <source>
        <dbReference type="PROSITE" id="PS50931"/>
    </source>
</evidence>
<evidence type="ECO:0000256" key="2">
    <source>
        <dbReference type="ARBA" id="ARBA00023015"/>
    </source>
</evidence>
<dbReference type="Proteomes" id="UP000075787">
    <property type="component" value="Unassembled WGS sequence"/>
</dbReference>
<feature type="domain" description="HTH lysR-type" evidence="5">
    <location>
        <begin position="1"/>
        <end position="59"/>
    </location>
</feature>
<name>A0A162KXH0_9PROT</name>
<dbReference type="EMBL" id="LPZR01000156">
    <property type="protein sequence ID" value="KYO52388.1"/>
    <property type="molecule type" value="Genomic_DNA"/>
</dbReference>
<dbReference type="FunFam" id="3.40.190.290:FF:000001">
    <property type="entry name" value="Transcriptional regulator, LysR family"/>
    <property type="match status" value="1"/>
</dbReference>
<dbReference type="InterPro" id="IPR036388">
    <property type="entry name" value="WH-like_DNA-bd_sf"/>
</dbReference>
<dbReference type="GO" id="GO:0043565">
    <property type="term" value="F:sequence-specific DNA binding"/>
    <property type="evidence" value="ECO:0007669"/>
    <property type="project" value="TreeGrafter"/>
</dbReference>
<organism evidence="6 7">
    <name type="scientific">Tistrella mobilis</name>
    <dbReference type="NCBI Taxonomy" id="171437"/>
    <lineage>
        <taxon>Bacteria</taxon>
        <taxon>Pseudomonadati</taxon>
        <taxon>Pseudomonadota</taxon>
        <taxon>Alphaproteobacteria</taxon>
        <taxon>Geminicoccales</taxon>
        <taxon>Geminicoccaceae</taxon>
        <taxon>Tistrella</taxon>
    </lineage>
</organism>
<dbReference type="SUPFAM" id="SSF46785">
    <property type="entry name" value="Winged helix' DNA-binding domain"/>
    <property type="match status" value="1"/>
</dbReference>
<dbReference type="InterPro" id="IPR005119">
    <property type="entry name" value="LysR_subst-bd"/>
</dbReference>
<keyword evidence="2" id="KW-0805">Transcription regulation</keyword>
<dbReference type="AlphaFoldDB" id="A0A162KXH0"/>
<comment type="similarity">
    <text evidence="1">Belongs to the LysR transcriptional regulatory family.</text>
</comment>
<dbReference type="GO" id="GO:0003700">
    <property type="term" value="F:DNA-binding transcription factor activity"/>
    <property type="evidence" value="ECO:0007669"/>
    <property type="project" value="InterPro"/>
</dbReference>